<evidence type="ECO:0000256" key="1">
    <source>
        <dbReference type="ARBA" id="ARBA00006943"/>
    </source>
</evidence>
<sequence length="346" mass="38506">MNAVVNAHNEWDPLEEVIIGRIDDAQIPAPGPDLFAIEYADHGSPENIPSGRLPADVIEQTAVELDLLSDTLRDLGVTVRRPAATPHASRFGTMNWQTDGFYNYCPRDVLLAIGDLLVETPMALRSRFLEPFAYKDLLLEYFDAGARWISAPKPRLLDELFDADAAAGSRLRDLEPVFDAANVLKLGRDILYLVSDSGNEMGARWLQRALGDEYTVHPARGVYASTHVDSTIVPLGPGRVLLNPERVNDRNMPEFLRSWDVIWAPEMVDTGFVGERPYCSTWIGMNLLVVRPGLVIADDRQKPLIATLEAHGIDVVPLRLTHSRTLGGSFHCVSLDVRRNGTLERY</sequence>
<gene>
    <name evidence="4" type="ORF">DNL40_11905</name>
</gene>
<dbReference type="RefSeq" id="WP_111251488.1">
    <property type="nucleotide sequence ID" value="NZ_QKWH01000010.1"/>
</dbReference>
<comment type="caution">
    <text evidence="4">The sequence shown here is derived from an EMBL/GenBank/DDBJ whole genome shotgun (WGS) entry which is preliminary data.</text>
</comment>
<comment type="similarity">
    <text evidence="1">Belongs to the amidinotransferase family.</text>
</comment>
<name>A0A2W5Y3I8_9MICO</name>
<dbReference type="EMBL" id="QKWH01000010">
    <property type="protein sequence ID" value="PZR52374.1"/>
    <property type="molecule type" value="Genomic_DNA"/>
</dbReference>
<keyword evidence="5" id="KW-1185">Reference proteome</keyword>
<reference evidence="4 5" key="1">
    <citation type="submission" date="2018-06" db="EMBL/GenBank/DDBJ databases">
        <title>Whole genome sequencing of a novel hydrocarbon degrading bacterial strain, PW21 isolated from oil contaminated produced water sample.</title>
        <authorList>
            <person name="Nagkirti P."/>
            <person name="Shaikh A."/>
            <person name="Gowdaman V."/>
            <person name="Engineer A.E."/>
            <person name="Dagar S."/>
            <person name="Dhakephalkar P.K."/>
        </authorList>
    </citation>
    <scope>NUCLEOTIDE SEQUENCE [LARGE SCALE GENOMIC DNA]</scope>
    <source>
        <strain evidence="4 5">PW21</strain>
    </source>
</reference>
<feature type="active site" description="Amidino-cysteine intermediate" evidence="3">
    <location>
        <position position="332"/>
    </location>
</feature>
<organism evidence="4 5">
    <name type="scientific">Xylanimonas oleitrophica</name>
    <dbReference type="NCBI Taxonomy" id="2607479"/>
    <lineage>
        <taxon>Bacteria</taxon>
        <taxon>Bacillati</taxon>
        <taxon>Actinomycetota</taxon>
        <taxon>Actinomycetes</taxon>
        <taxon>Micrococcales</taxon>
        <taxon>Promicromonosporaceae</taxon>
        <taxon>Xylanimonas</taxon>
    </lineage>
</organism>
<evidence type="ECO:0000256" key="3">
    <source>
        <dbReference type="PIRSR" id="PIRSR633195-1"/>
    </source>
</evidence>
<proteinExistence type="inferred from homology"/>
<protein>
    <submittedName>
        <fullName evidence="4">Inosamine-phosphate amidinotransferase 1</fullName>
    </submittedName>
</protein>
<accession>A0A2W5Y3I8</accession>
<dbReference type="GO" id="GO:0015068">
    <property type="term" value="F:glycine amidinotransferase activity"/>
    <property type="evidence" value="ECO:0007669"/>
    <property type="project" value="TreeGrafter"/>
</dbReference>
<dbReference type="SUPFAM" id="SSF55909">
    <property type="entry name" value="Pentein"/>
    <property type="match status" value="1"/>
</dbReference>
<evidence type="ECO:0000313" key="4">
    <source>
        <dbReference type="EMBL" id="PZR52374.1"/>
    </source>
</evidence>
<dbReference type="GO" id="GO:0006601">
    <property type="term" value="P:creatine biosynthetic process"/>
    <property type="evidence" value="ECO:0007669"/>
    <property type="project" value="TreeGrafter"/>
</dbReference>
<dbReference type="PANTHER" id="PTHR10488:SF1">
    <property type="entry name" value="GLYCINE AMIDINOTRANSFERASE, MITOCHONDRIAL"/>
    <property type="match status" value="1"/>
</dbReference>
<feature type="active site" evidence="3">
    <location>
        <position position="179"/>
    </location>
</feature>
<dbReference type="Gene3D" id="3.75.10.10">
    <property type="entry name" value="L-arginine/glycine Amidinotransferase, Chain A"/>
    <property type="match status" value="1"/>
</dbReference>
<dbReference type="InterPro" id="IPR033195">
    <property type="entry name" value="AmidinoTrfase"/>
</dbReference>
<keyword evidence="2 4" id="KW-0808">Transferase</keyword>
<dbReference type="PANTHER" id="PTHR10488">
    <property type="entry name" value="GLYCINE AMIDINOTRANSFERASE, MITOCHONDRIAL"/>
    <property type="match status" value="1"/>
</dbReference>
<dbReference type="CDD" id="cd21135">
    <property type="entry name" value="amidinotransferase_StrB1-like"/>
    <property type="match status" value="1"/>
</dbReference>
<evidence type="ECO:0000256" key="2">
    <source>
        <dbReference type="ARBA" id="ARBA00022679"/>
    </source>
</evidence>
<feature type="active site" evidence="3">
    <location>
        <position position="227"/>
    </location>
</feature>
<dbReference type="AlphaFoldDB" id="A0A2W5Y3I8"/>
<evidence type="ECO:0000313" key="5">
    <source>
        <dbReference type="Proteomes" id="UP000248783"/>
    </source>
</evidence>
<dbReference type="Proteomes" id="UP000248783">
    <property type="component" value="Unassembled WGS sequence"/>
</dbReference>